<feature type="signal peptide" evidence="2">
    <location>
        <begin position="1"/>
        <end position="19"/>
    </location>
</feature>
<dbReference type="InterPro" id="IPR011330">
    <property type="entry name" value="Glyco_hydro/deAcase_b/a-brl"/>
</dbReference>
<organism evidence="3 4">
    <name type="scientific">Pseudobowmanella zhangzhouensis</name>
    <dbReference type="NCBI Taxonomy" id="1537679"/>
    <lineage>
        <taxon>Bacteria</taxon>
        <taxon>Pseudomonadati</taxon>
        <taxon>Pseudomonadota</taxon>
        <taxon>Gammaproteobacteria</taxon>
        <taxon>Alteromonadales</taxon>
        <taxon>Alteromonadaceae</taxon>
    </lineage>
</organism>
<feature type="region of interest" description="Disordered" evidence="1">
    <location>
        <begin position="238"/>
        <end position="257"/>
    </location>
</feature>
<proteinExistence type="predicted"/>
<dbReference type="Pfam" id="PF04748">
    <property type="entry name" value="Polysacc_deac_2"/>
    <property type="match status" value="1"/>
</dbReference>
<feature type="compositionally biased region" description="Basic and acidic residues" evidence="1">
    <location>
        <begin position="247"/>
        <end position="257"/>
    </location>
</feature>
<dbReference type="EMBL" id="JBHSUS010000001">
    <property type="protein sequence ID" value="MFC6438750.1"/>
    <property type="molecule type" value="Genomic_DNA"/>
</dbReference>
<sequence length="257" mass="28384">MPRTLIFLLSLCMSCYASAAKVAIIMDDIGYRQSDINTLSLPVAVTFSILPYTPLGQQIAQQAAQQQREIMLHMPMEADNGKYPGPGAVMANMSAQSIQQQLQLALNDLPQAVGLNNHMGSKVTQMPAAMQAMAEWLAKQNLYFVDSRTTVRTRAEQAARAKGIATLHRHVFLDNQLSEAEMQAQLRRLIALAKKQNNAIAIAHPHPQTVAFLADVELRLRKHDIELVPVSQLFPPKQLVQQSHKPPAGDKVHATAR</sequence>
<dbReference type="Gene3D" id="3.20.20.370">
    <property type="entry name" value="Glycoside hydrolase/deacetylase"/>
    <property type="match status" value="1"/>
</dbReference>
<dbReference type="SUPFAM" id="SSF88713">
    <property type="entry name" value="Glycoside hydrolase/deacetylase"/>
    <property type="match status" value="1"/>
</dbReference>
<feature type="chain" id="PRO_5047422185" evidence="2">
    <location>
        <begin position="20"/>
        <end position="257"/>
    </location>
</feature>
<evidence type="ECO:0000256" key="2">
    <source>
        <dbReference type="SAM" id="SignalP"/>
    </source>
</evidence>
<name>A0ABW1XFG7_9ALTE</name>
<keyword evidence="4" id="KW-1185">Reference proteome</keyword>
<gene>
    <name evidence="3" type="ORF">ACFP85_01060</name>
</gene>
<dbReference type="Proteomes" id="UP001596364">
    <property type="component" value="Unassembled WGS sequence"/>
</dbReference>
<dbReference type="PANTHER" id="PTHR30105">
    <property type="entry name" value="UNCHARACTERIZED YIBQ-RELATED"/>
    <property type="match status" value="1"/>
</dbReference>
<keyword evidence="2" id="KW-0732">Signal</keyword>
<dbReference type="RefSeq" id="WP_131259367.1">
    <property type="nucleotide sequence ID" value="NZ_JBHSUS010000001.1"/>
</dbReference>
<dbReference type="CDD" id="cd10936">
    <property type="entry name" value="CE4_DAC2"/>
    <property type="match status" value="1"/>
</dbReference>
<reference evidence="4" key="1">
    <citation type="journal article" date="2019" name="Int. J. Syst. Evol. Microbiol.">
        <title>The Global Catalogue of Microorganisms (GCM) 10K type strain sequencing project: providing services to taxonomists for standard genome sequencing and annotation.</title>
        <authorList>
            <consortium name="The Broad Institute Genomics Platform"/>
            <consortium name="The Broad Institute Genome Sequencing Center for Infectious Disease"/>
            <person name="Wu L."/>
            <person name="Ma J."/>
        </authorList>
    </citation>
    <scope>NUCLEOTIDE SEQUENCE [LARGE SCALE GENOMIC DNA]</scope>
    <source>
        <strain evidence="4">CGMCC 1.16031</strain>
    </source>
</reference>
<evidence type="ECO:0000313" key="3">
    <source>
        <dbReference type="EMBL" id="MFC6438750.1"/>
    </source>
</evidence>
<accession>A0ABW1XFG7</accession>
<dbReference type="PANTHER" id="PTHR30105:SF2">
    <property type="entry name" value="DIVERGENT POLYSACCHARIDE DEACETYLASE SUPERFAMILY"/>
    <property type="match status" value="1"/>
</dbReference>
<evidence type="ECO:0000313" key="4">
    <source>
        <dbReference type="Proteomes" id="UP001596364"/>
    </source>
</evidence>
<evidence type="ECO:0000256" key="1">
    <source>
        <dbReference type="SAM" id="MobiDB-lite"/>
    </source>
</evidence>
<dbReference type="InterPro" id="IPR006837">
    <property type="entry name" value="Divergent_DAC"/>
</dbReference>
<comment type="caution">
    <text evidence="3">The sequence shown here is derived from an EMBL/GenBank/DDBJ whole genome shotgun (WGS) entry which is preliminary data.</text>
</comment>
<protein>
    <submittedName>
        <fullName evidence="3">Divergent polysaccharide deacetylase family protein</fullName>
    </submittedName>
</protein>